<dbReference type="InterPro" id="IPR014782">
    <property type="entry name" value="Peptidase_M1_dom"/>
</dbReference>
<gene>
    <name evidence="2" type="ORF">E1263_07760</name>
</gene>
<dbReference type="CDD" id="cd09603">
    <property type="entry name" value="M1_APN_like"/>
    <property type="match status" value="1"/>
</dbReference>
<feature type="domain" description="Peptidase M1 membrane alanine aminopeptidase" evidence="1">
    <location>
        <begin position="313"/>
        <end position="457"/>
    </location>
</feature>
<dbReference type="Gene3D" id="2.60.40.1730">
    <property type="entry name" value="tricorn interacting facor f3 domain"/>
    <property type="match status" value="1"/>
</dbReference>
<dbReference type="GO" id="GO:0008237">
    <property type="term" value="F:metallopeptidase activity"/>
    <property type="evidence" value="ECO:0007669"/>
    <property type="project" value="InterPro"/>
</dbReference>
<dbReference type="SUPFAM" id="SSF63737">
    <property type="entry name" value="Leukotriene A4 hydrolase N-terminal domain"/>
    <property type="match status" value="1"/>
</dbReference>
<evidence type="ECO:0000259" key="1">
    <source>
        <dbReference type="Pfam" id="PF01433"/>
    </source>
</evidence>
<dbReference type="Pfam" id="PF01433">
    <property type="entry name" value="Peptidase_M1"/>
    <property type="match status" value="1"/>
</dbReference>
<dbReference type="InterPro" id="IPR042097">
    <property type="entry name" value="Aminopeptidase_N-like_N_sf"/>
</dbReference>
<comment type="caution">
    <text evidence="2">The sequence shown here is derived from an EMBL/GenBank/DDBJ whole genome shotgun (WGS) entry which is preliminary data.</text>
</comment>
<name>A0A4R4ZRK5_9ACTN</name>
<protein>
    <submittedName>
        <fullName evidence="2">M1 family peptidase</fullName>
    </submittedName>
</protein>
<dbReference type="InterPro" id="IPR050344">
    <property type="entry name" value="Peptidase_M1_aminopeptidases"/>
</dbReference>
<dbReference type="GO" id="GO:0008270">
    <property type="term" value="F:zinc ion binding"/>
    <property type="evidence" value="ECO:0007669"/>
    <property type="project" value="InterPro"/>
</dbReference>
<proteinExistence type="predicted"/>
<dbReference type="PROSITE" id="PS51318">
    <property type="entry name" value="TAT"/>
    <property type="match status" value="1"/>
</dbReference>
<dbReference type="PANTHER" id="PTHR11533:SF297">
    <property type="entry name" value="AMINOPEPTIDASE N"/>
    <property type="match status" value="1"/>
</dbReference>
<dbReference type="InterPro" id="IPR006311">
    <property type="entry name" value="TAT_signal"/>
</dbReference>
<dbReference type="EMBL" id="SMKX01000015">
    <property type="protein sequence ID" value="TDD61395.1"/>
    <property type="molecule type" value="Genomic_DNA"/>
</dbReference>
<dbReference type="Gene3D" id="1.10.390.10">
    <property type="entry name" value="Neutral Protease Domain 2"/>
    <property type="match status" value="1"/>
</dbReference>
<organism evidence="2 3">
    <name type="scientific">Kribbella antibiotica</name>
    <dbReference type="NCBI Taxonomy" id="190195"/>
    <lineage>
        <taxon>Bacteria</taxon>
        <taxon>Bacillati</taxon>
        <taxon>Actinomycetota</taxon>
        <taxon>Actinomycetes</taxon>
        <taxon>Propionibacteriales</taxon>
        <taxon>Kribbellaceae</taxon>
        <taxon>Kribbella</taxon>
    </lineage>
</organism>
<dbReference type="InterPro" id="IPR027268">
    <property type="entry name" value="Peptidase_M4/M1_CTD_sf"/>
</dbReference>
<evidence type="ECO:0000313" key="2">
    <source>
        <dbReference type="EMBL" id="TDD61395.1"/>
    </source>
</evidence>
<reference evidence="2 3" key="1">
    <citation type="submission" date="2019-03" db="EMBL/GenBank/DDBJ databases">
        <title>Draft genome sequences of novel Actinobacteria.</title>
        <authorList>
            <person name="Sahin N."/>
            <person name="Ay H."/>
            <person name="Saygin H."/>
        </authorList>
    </citation>
    <scope>NUCLEOTIDE SEQUENCE [LARGE SCALE GENOMIC DNA]</scope>
    <source>
        <strain evidence="2 3">JCM 13523</strain>
    </source>
</reference>
<dbReference type="SUPFAM" id="SSF55486">
    <property type="entry name" value="Metalloproteases ('zincins'), catalytic domain"/>
    <property type="match status" value="1"/>
</dbReference>
<dbReference type="Proteomes" id="UP000295124">
    <property type="component" value="Unassembled WGS sequence"/>
</dbReference>
<sequence>MTVPGNARTMQISRRTFSLATVLALAGGSLGYLPPVPAVAAEIADGGFEVSHYGVNLRYQLAPEVLSGTTTILGRATRTLPTFDLHFLLTVSSVSVNNEPAAFTSKDGILKVTPKRSIEEGDDLVVVVRYRDNPSDRTGDGSGGWGWKRTPTGVVSVGSPEWWFPTAFDPADRATQSVVIVVPKGLQALSNGELPWYGGPEPAPGGDKWSWTNNVPQAVGVTLLAIGRYELTTSTGPDGRPFTRAYGADLGDLRTPARLSVERTPEIVAELSKWFGPYPFKAYGGLVDSTFASVVATATRPTYTAGVFAGGANSSVVAHEMTHQWYGLQVHTVGPDTQWLSEGFATYAEFLWSEIEGLGTAAEVAQFSFDRHPADDPVWQSPPSHPDPESHSAFPIYTRGALTLQALRTKVGDDKFFTILRDWVTRQKTDEAATTAQFVALAEEISGQDLDALFQAWIHAAERPATGPNGAFTAQRSAKPKSYEQITANSHLFATTGHHGQGPK</sequence>
<accession>A0A4R4ZRK5</accession>
<keyword evidence="3" id="KW-1185">Reference proteome</keyword>
<dbReference type="PANTHER" id="PTHR11533">
    <property type="entry name" value="PROTEASE M1 ZINC METALLOPROTEASE"/>
    <property type="match status" value="1"/>
</dbReference>
<dbReference type="AlphaFoldDB" id="A0A4R4ZRK5"/>
<dbReference type="OrthoDB" id="3885507at2"/>
<evidence type="ECO:0000313" key="3">
    <source>
        <dbReference type="Proteomes" id="UP000295124"/>
    </source>
</evidence>